<gene>
    <name evidence="6" type="ORF">CP965_11715</name>
</gene>
<dbReference type="RefSeq" id="WP_129062295.1">
    <property type="nucleotide sequence ID" value="NZ_NXIE01000005.1"/>
</dbReference>
<evidence type="ECO:0000313" key="6">
    <source>
        <dbReference type="EMBL" id="RXK11842.1"/>
    </source>
</evidence>
<dbReference type="GO" id="GO:0022857">
    <property type="term" value="F:transmembrane transporter activity"/>
    <property type="evidence" value="ECO:0007669"/>
    <property type="project" value="InterPro"/>
</dbReference>
<dbReference type="EMBL" id="NXIE01000005">
    <property type="protein sequence ID" value="RXK11842.1"/>
    <property type="molecule type" value="Genomic_DNA"/>
</dbReference>
<feature type="transmembrane region" description="Helical" evidence="5">
    <location>
        <begin position="368"/>
        <end position="390"/>
    </location>
</feature>
<feature type="transmembrane region" description="Helical" evidence="5">
    <location>
        <begin position="214"/>
        <end position="235"/>
    </location>
</feature>
<evidence type="ECO:0000256" key="3">
    <source>
        <dbReference type="ARBA" id="ARBA00022989"/>
    </source>
</evidence>
<dbReference type="Gene3D" id="1.20.1250.20">
    <property type="entry name" value="MFS general substrate transporter like domains"/>
    <property type="match status" value="1"/>
</dbReference>
<feature type="transmembrane region" description="Helical" evidence="5">
    <location>
        <begin position="167"/>
        <end position="188"/>
    </location>
</feature>
<feature type="transmembrane region" description="Helical" evidence="5">
    <location>
        <begin position="282"/>
        <end position="302"/>
    </location>
</feature>
<dbReference type="AlphaFoldDB" id="A0A4Q1AQX3"/>
<organism evidence="6 7">
    <name type="scientific">Halarcobacter mediterraneus</name>
    <dbReference type="NCBI Taxonomy" id="2023153"/>
    <lineage>
        <taxon>Bacteria</taxon>
        <taxon>Pseudomonadati</taxon>
        <taxon>Campylobacterota</taxon>
        <taxon>Epsilonproteobacteria</taxon>
        <taxon>Campylobacterales</taxon>
        <taxon>Arcobacteraceae</taxon>
        <taxon>Halarcobacter</taxon>
    </lineage>
</organism>
<protein>
    <recommendedName>
        <fullName evidence="8">MFS transporter</fullName>
    </recommendedName>
</protein>
<dbReference type="PANTHER" id="PTHR12778">
    <property type="entry name" value="SOLUTE CARRIER FAMILY 33 ACETYL-COA TRANSPORTER -RELATED"/>
    <property type="match status" value="1"/>
</dbReference>
<feature type="transmembrane region" description="Helical" evidence="5">
    <location>
        <begin position="255"/>
        <end position="275"/>
    </location>
</feature>
<feature type="transmembrane region" description="Helical" evidence="5">
    <location>
        <begin position="314"/>
        <end position="331"/>
    </location>
</feature>
<dbReference type="PANTHER" id="PTHR12778:SF9">
    <property type="entry name" value="ACETYL-COENZYME A TRANSPORTER 1"/>
    <property type="match status" value="1"/>
</dbReference>
<evidence type="ECO:0000313" key="7">
    <source>
        <dbReference type="Proteomes" id="UP000289718"/>
    </source>
</evidence>
<comment type="subcellular location">
    <subcellularLocation>
        <location evidence="1">Membrane</location>
        <topology evidence="1">Multi-pass membrane protein</topology>
    </subcellularLocation>
</comment>
<keyword evidence="2 5" id="KW-0812">Transmembrane</keyword>
<dbReference type="Proteomes" id="UP000289718">
    <property type="component" value="Unassembled WGS sequence"/>
</dbReference>
<dbReference type="InterPro" id="IPR011701">
    <property type="entry name" value="MFS"/>
</dbReference>
<accession>A0A4Q1AQX3</accession>
<comment type="caution">
    <text evidence="6">The sequence shown here is derived from an EMBL/GenBank/DDBJ whole genome shotgun (WGS) entry which is preliminary data.</text>
</comment>
<evidence type="ECO:0008006" key="8">
    <source>
        <dbReference type="Google" id="ProtNLM"/>
    </source>
</evidence>
<name>A0A4Q1AQX3_9BACT</name>
<evidence type="ECO:0000256" key="1">
    <source>
        <dbReference type="ARBA" id="ARBA00004141"/>
    </source>
</evidence>
<dbReference type="Pfam" id="PF07690">
    <property type="entry name" value="MFS_1"/>
    <property type="match status" value="1"/>
</dbReference>
<dbReference type="InterPro" id="IPR004752">
    <property type="entry name" value="AmpG_permease/AT-1"/>
</dbReference>
<feature type="transmembrane region" description="Helical" evidence="5">
    <location>
        <begin position="343"/>
        <end position="362"/>
    </location>
</feature>
<dbReference type="InterPro" id="IPR036259">
    <property type="entry name" value="MFS_trans_sf"/>
</dbReference>
<evidence type="ECO:0000256" key="5">
    <source>
        <dbReference type="SAM" id="Phobius"/>
    </source>
</evidence>
<feature type="transmembrane region" description="Helical" evidence="5">
    <location>
        <begin position="45"/>
        <end position="63"/>
    </location>
</feature>
<evidence type="ECO:0000256" key="2">
    <source>
        <dbReference type="ARBA" id="ARBA00022692"/>
    </source>
</evidence>
<dbReference type="GO" id="GO:0016020">
    <property type="term" value="C:membrane"/>
    <property type="evidence" value="ECO:0007669"/>
    <property type="project" value="UniProtKB-SubCell"/>
</dbReference>
<feature type="transmembrane region" description="Helical" evidence="5">
    <location>
        <begin position="75"/>
        <end position="98"/>
    </location>
</feature>
<dbReference type="OrthoDB" id="9787815at2"/>
<keyword evidence="7" id="KW-1185">Reference proteome</keyword>
<proteinExistence type="predicted"/>
<keyword evidence="4 5" id="KW-0472">Membrane</keyword>
<sequence length="398" mass="45727">MYIFTKKFSFLLLLYTTQFIPLGFFFGAIPAILATQGVSMETIGSIYMLGLIWVIKFLWAPFIDKNKISFLQGHYRSWLILVQISLSLSMVFCAFYSISDSFLISLSLITLINFFSSTQDICVDGLVVNSLDEQELKYANSMQTAGTFLGSLLGLCLPLYSYEVYTWKTTLLILSILVLIPTFFLFFYKEKINEVKPLRVSYFKVLSFLGNKKVLKLLFIMTPAYFIVEGSFSLIQQLLIRNEWTLIEIAISQNIISSFFGILAAFLAGYIMKYLGQYKSYILTSTLIFIDILIMINLEAFANDHVLSTIFLSYNYFCLGLFMTLYYTFIMKNSSKELAGTQVNIQHGFMLFISLVFTKVFLTISSEYGFVSAFICLLCIYIISYTFSIFKLREDYES</sequence>
<evidence type="ECO:0000256" key="4">
    <source>
        <dbReference type="ARBA" id="ARBA00023136"/>
    </source>
</evidence>
<dbReference type="SUPFAM" id="SSF103473">
    <property type="entry name" value="MFS general substrate transporter"/>
    <property type="match status" value="1"/>
</dbReference>
<reference evidence="6 7" key="1">
    <citation type="submission" date="2017-09" db="EMBL/GenBank/DDBJ databases">
        <title>Genomics of the genus Arcobacter.</title>
        <authorList>
            <person name="Perez-Cataluna A."/>
            <person name="Figueras M.J."/>
            <person name="Salas-Masso N."/>
        </authorList>
    </citation>
    <scope>NUCLEOTIDE SEQUENCE [LARGE SCALE GENOMIC DNA]</scope>
    <source>
        <strain evidence="6 7">F156-34</strain>
    </source>
</reference>
<feature type="transmembrane region" description="Helical" evidence="5">
    <location>
        <begin position="12"/>
        <end position="33"/>
    </location>
</feature>
<keyword evidence="3 5" id="KW-1133">Transmembrane helix</keyword>